<dbReference type="InterPro" id="IPR012334">
    <property type="entry name" value="Pectin_lyas_fold"/>
</dbReference>
<keyword evidence="3 4" id="KW-0456">Lyase</keyword>
<keyword evidence="4" id="KW-0964">Secreted</keyword>
<dbReference type="GO" id="GO:0000272">
    <property type="term" value="P:polysaccharide catabolic process"/>
    <property type="evidence" value="ECO:0007669"/>
    <property type="project" value="UniProtKB-KW"/>
</dbReference>
<dbReference type="Pfam" id="PF00544">
    <property type="entry name" value="Pectate_lyase_4"/>
    <property type="match status" value="2"/>
</dbReference>
<dbReference type="PANTHER" id="PTHR31683">
    <property type="entry name" value="PECTATE LYASE 18-RELATED"/>
    <property type="match status" value="1"/>
</dbReference>
<evidence type="ECO:0000256" key="1">
    <source>
        <dbReference type="ARBA" id="ARBA00010980"/>
    </source>
</evidence>
<dbReference type="SMART" id="SM00656">
    <property type="entry name" value="Amb_all"/>
    <property type="match status" value="1"/>
</dbReference>
<dbReference type="GO" id="GO:0030570">
    <property type="term" value="F:pectate lyase activity"/>
    <property type="evidence" value="ECO:0007669"/>
    <property type="project" value="InterPro"/>
</dbReference>
<evidence type="ECO:0000313" key="6">
    <source>
        <dbReference type="EMBL" id="RPB04873.1"/>
    </source>
</evidence>
<evidence type="ECO:0000313" key="7">
    <source>
        <dbReference type="Proteomes" id="UP000276215"/>
    </source>
</evidence>
<keyword evidence="4" id="KW-0624">Polysaccharide degradation</keyword>
<dbReference type="AlphaFoldDB" id="A0A3N4K3F9"/>
<gene>
    <name evidence="6" type="ORF">L873DRAFT_1825533</name>
</gene>
<dbReference type="OrthoDB" id="1637350at2759"/>
<proteinExistence type="inferred from homology"/>
<keyword evidence="2" id="KW-0732">Signal</keyword>
<keyword evidence="4" id="KW-0119">Carbohydrate metabolism</keyword>
<evidence type="ECO:0000259" key="5">
    <source>
        <dbReference type="SMART" id="SM00656"/>
    </source>
</evidence>
<dbReference type="EMBL" id="ML120356">
    <property type="protein sequence ID" value="RPB04873.1"/>
    <property type="molecule type" value="Genomic_DNA"/>
</dbReference>
<feature type="domain" description="Pectate lyase" evidence="5">
    <location>
        <begin position="25"/>
        <end position="210"/>
    </location>
</feature>
<evidence type="ECO:0000256" key="2">
    <source>
        <dbReference type="ARBA" id="ARBA00022729"/>
    </source>
</evidence>
<dbReference type="Proteomes" id="UP000276215">
    <property type="component" value="Unassembled WGS sequence"/>
</dbReference>
<dbReference type="STRING" id="1336337.A0A3N4K3F9"/>
<sequence>MKHASTTEAANGGYATLNGGTTGGIGGSTVTATTLAALTSAAAGDTAKIILVSGTITGNAVAAVGSNKSILGKTGSIALVGINLRVNSKNNVIIRNLKISKVLADTGDAIGIQAAKNVRVDHVDLFSDMGHDKASLVGHSDSNSAEDKGHPTITYKHNYWKNINSGTPSIRFDTGHIYNNYFLTVNDGINTRQGAQVLVQNNVFEDTGDALYSTDAGYAVATGKDFDDSGNTALVGAISSVPYSYSPTATASTKAYVIANAGAILTF</sequence>
<dbReference type="Gene3D" id="2.160.20.10">
    <property type="entry name" value="Single-stranded right-handed beta-helix, Pectin lyase-like"/>
    <property type="match status" value="2"/>
</dbReference>
<dbReference type="PANTHER" id="PTHR31683:SF18">
    <property type="entry name" value="PECTATE LYASE 21-RELATED"/>
    <property type="match status" value="1"/>
</dbReference>
<dbReference type="InterPro" id="IPR045032">
    <property type="entry name" value="PEL"/>
</dbReference>
<name>A0A3N4K3F9_9PEZI</name>
<comment type="similarity">
    <text evidence="1 4">Belongs to the polysaccharide lyase 1 family.</text>
</comment>
<dbReference type="InterPro" id="IPR002022">
    <property type="entry name" value="Pec_lyase"/>
</dbReference>
<evidence type="ECO:0000256" key="4">
    <source>
        <dbReference type="RuleBase" id="RU361173"/>
    </source>
</evidence>
<dbReference type="SUPFAM" id="SSF51126">
    <property type="entry name" value="Pectin lyase-like"/>
    <property type="match status" value="1"/>
</dbReference>
<comment type="subcellular location">
    <subcellularLocation>
        <location evidence="4">Secreted</location>
    </subcellularLocation>
</comment>
<accession>A0A3N4K3F9</accession>
<dbReference type="InterPro" id="IPR011050">
    <property type="entry name" value="Pectin_lyase_fold/virulence"/>
</dbReference>
<reference evidence="6 7" key="1">
    <citation type="journal article" date="2018" name="Nat. Ecol. Evol.">
        <title>Pezizomycetes genomes reveal the molecular basis of ectomycorrhizal truffle lifestyle.</title>
        <authorList>
            <person name="Murat C."/>
            <person name="Payen T."/>
            <person name="Noel B."/>
            <person name="Kuo A."/>
            <person name="Morin E."/>
            <person name="Chen J."/>
            <person name="Kohler A."/>
            <person name="Krizsan K."/>
            <person name="Balestrini R."/>
            <person name="Da Silva C."/>
            <person name="Montanini B."/>
            <person name="Hainaut M."/>
            <person name="Levati E."/>
            <person name="Barry K.W."/>
            <person name="Belfiori B."/>
            <person name="Cichocki N."/>
            <person name="Clum A."/>
            <person name="Dockter R.B."/>
            <person name="Fauchery L."/>
            <person name="Guy J."/>
            <person name="Iotti M."/>
            <person name="Le Tacon F."/>
            <person name="Lindquist E.A."/>
            <person name="Lipzen A."/>
            <person name="Malagnac F."/>
            <person name="Mello A."/>
            <person name="Molinier V."/>
            <person name="Miyauchi S."/>
            <person name="Poulain J."/>
            <person name="Riccioni C."/>
            <person name="Rubini A."/>
            <person name="Sitrit Y."/>
            <person name="Splivallo R."/>
            <person name="Traeger S."/>
            <person name="Wang M."/>
            <person name="Zifcakova L."/>
            <person name="Wipf D."/>
            <person name="Zambonelli A."/>
            <person name="Paolocci F."/>
            <person name="Nowrousian M."/>
            <person name="Ottonello S."/>
            <person name="Baldrian P."/>
            <person name="Spatafora J.W."/>
            <person name="Henrissat B."/>
            <person name="Nagy L.G."/>
            <person name="Aury J.M."/>
            <person name="Wincker P."/>
            <person name="Grigoriev I.V."/>
            <person name="Bonfante P."/>
            <person name="Martin F.M."/>
        </authorList>
    </citation>
    <scope>NUCLEOTIDE SEQUENCE [LARGE SCALE GENOMIC DNA]</scope>
    <source>
        <strain evidence="6 7">120613-1</strain>
    </source>
</reference>
<organism evidence="6 7">
    <name type="scientific">Choiromyces venosus 120613-1</name>
    <dbReference type="NCBI Taxonomy" id="1336337"/>
    <lineage>
        <taxon>Eukaryota</taxon>
        <taxon>Fungi</taxon>
        <taxon>Dikarya</taxon>
        <taxon>Ascomycota</taxon>
        <taxon>Pezizomycotina</taxon>
        <taxon>Pezizomycetes</taxon>
        <taxon>Pezizales</taxon>
        <taxon>Tuberaceae</taxon>
        <taxon>Choiromyces</taxon>
    </lineage>
</organism>
<protein>
    <submittedName>
        <fullName evidence="6">Pectin lyase-like protein</fullName>
    </submittedName>
</protein>
<evidence type="ECO:0000256" key="3">
    <source>
        <dbReference type="ARBA" id="ARBA00023239"/>
    </source>
</evidence>
<keyword evidence="7" id="KW-1185">Reference proteome</keyword>
<dbReference type="GO" id="GO:0005576">
    <property type="term" value="C:extracellular region"/>
    <property type="evidence" value="ECO:0007669"/>
    <property type="project" value="UniProtKB-SubCell"/>
</dbReference>